<accession>A0A5R9K852</accession>
<comment type="caution">
    <text evidence="2">The sequence shown here is derived from an EMBL/GenBank/DDBJ whole genome shotgun (WGS) entry which is preliminary data.</text>
</comment>
<dbReference type="SUPFAM" id="SSF50969">
    <property type="entry name" value="YVTN repeat-like/Quinoprotein amine dehydrogenase"/>
    <property type="match status" value="1"/>
</dbReference>
<evidence type="ECO:0000313" key="2">
    <source>
        <dbReference type="EMBL" id="TLU89999.1"/>
    </source>
</evidence>
<reference evidence="2 3" key="1">
    <citation type="submission" date="2019-05" db="EMBL/GenBank/DDBJ databases">
        <authorList>
            <person name="Qu J.-H."/>
        </authorList>
    </citation>
    <scope>NUCLEOTIDE SEQUENCE [LARGE SCALE GENOMIC DNA]</scope>
    <source>
        <strain evidence="2 3">Z12</strain>
    </source>
</reference>
<dbReference type="Pfam" id="PF08309">
    <property type="entry name" value="LVIVD"/>
    <property type="match status" value="3"/>
</dbReference>
<evidence type="ECO:0000256" key="1">
    <source>
        <dbReference type="SAM" id="SignalP"/>
    </source>
</evidence>
<dbReference type="InterPro" id="IPR013211">
    <property type="entry name" value="LVIVD"/>
</dbReference>
<dbReference type="OrthoDB" id="1521841at2"/>
<proteinExistence type="predicted"/>
<protein>
    <recommendedName>
        <fullName evidence="4">LVIVD repeat-containing protein</fullName>
    </recommendedName>
</protein>
<feature type="chain" id="PRO_5024279374" description="LVIVD repeat-containing protein" evidence="1">
    <location>
        <begin position="23"/>
        <end position="435"/>
    </location>
</feature>
<dbReference type="AlphaFoldDB" id="A0A5R9K852"/>
<dbReference type="EMBL" id="VCEI01000029">
    <property type="protein sequence ID" value="TLU89999.1"/>
    <property type="molecule type" value="Genomic_DNA"/>
</dbReference>
<sequence>MKAGFLHLLLLIVAFVSWSCNDQCTETRISRRLTPISRPLAEIRSSVRAEAAHSLKKPGKMYVKGNYLFINEIKEGIHIIDNSNPAAPNFISFINIPGNGDIAVKGNILYADSFSDLIALDISDVNAPKEVGRVNNVFQTGQFDGVWWTMTAPNAGIQDNAITDYKVEYVTETISTNCEENIMYPIFNSATAMSFSDMASFGGKSASSSSNSGGTSGKAGSMARFALHDNFLYTVSQSSLHLFNISKPSTPSNFSTINLGWNIETIFPYKNRLFIGSSTGMFIYDNSNPSAPQQLSVFQHGNACDPVVVHDDIAYVTLRTGTACAGTQNQMDLVDVSDASSPQLIRSYQMQNPHGLSIDFPTLYLCEGEFGLKIFNAEDKMDIESKLLAHFKDMDAYDVISLGKTVLVIGKDGFYQYDASDVKNLRLLSKIPVSK</sequence>
<evidence type="ECO:0000313" key="3">
    <source>
        <dbReference type="Proteomes" id="UP000309788"/>
    </source>
</evidence>
<evidence type="ECO:0008006" key="4">
    <source>
        <dbReference type="Google" id="ProtNLM"/>
    </source>
</evidence>
<dbReference type="Proteomes" id="UP000309788">
    <property type="component" value="Unassembled WGS sequence"/>
</dbReference>
<organism evidence="2 3">
    <name type="scientific">Dyadobacter sediminis</name>
    <dbReference type="NCBI Taxonomy" id="1493691"/>
    <lineage>
        <taxon>Bacteria</taxon>
        <taxon>Pseudomonadati</taxon>
        <taxon>Bacteroidota</taxon>
        <taxon>Cytophagia</taxon>
        <taxon>Cytophagales</taxon>
        <taxon>Spirosomataceae</taxon>
        <taxon>Dyadobacter</taxon>
    </lineage>
</organism>
<feature type="signal peptide" evidence="1">
    <location>
        <begin position="1"/>
        <end position="22"/>
    </location>
</feature>
<dbReference type="InterPro" id="IPR011044">
    <property type="entry name" value="Quino_amine_DH_bsu"/>
</dbReference>
<name>A0A5R9K852_9BACT</name>
<keyword evidence="1" id="KW-0732">Signal</keyword>
<keyword evidence="3" id="KW-1185">Reference proteome</keyword>
<gene>
    <name evidence="2" type="ORF">FEM55_20995</name>
</gene>